<accession>A0A1I3KGC5</accession>
<evidence type="ECO:0000313" key="2">
    <source>
        <dbReference type="Proteomes" id="UP000242763"/>
    </source>
</evidence>
<dbReference type="Pfam" id="PF06224">
    <property type="entry name" value="AlkZ-like"/>
    <property type="match status" value="1"/>
</dbReference>
<reference evidence="2" key="1">
    <citation type="submission" date="2016-10" db="EMBL/GenBank/DDBJ databases">
        <authorList>
            <person name="Varghese N."/>
            <person name="Submissions S."/>
        </authorList>
    </citation>
    <scope>NUCLEOTIDE SEQUENCE [LARGE SCALE GENOMIC DNA]</scope>
    <source>
        <strain evidence="2">DSM 21857</strain>
    </source>
</reference>
<dbReference type="PANTHER" id="PTHR30528">
    <property type="entry name" value="CYTOPLASMIC PROTEIN"/>
    <property type="match status" value="1"/>
</dbReference>
<dbReference type="PANTHER" id="PTHR30528:SF0">
    <property type="entry name" value="CYTOPLASMIC PROTEIN"/>
    <property type="match status" value="1"/>
</dbReference>
<dbReference type="EMBL" id="FORF01000005">
    <property type="protein sequence ID" value="SFI71571.1"/>
    <property type="molecule type" value="Genomic_DNA"/>
</dbReference>
<sequence length="397" mass="46245">MAYRITNQQARWHLMQLYGLDGRNSGTVRRDQLASTIEQLGYVQVDSVNVLERAHHHILFSRHASFRRHDLQHLLEKDGRLFENWTHDAAIIPSSFFPYWRHRFAREKERLRTRWKSHFGNDGFDRDLAGILSHITNNGPVMAREFEGNKPSTGCWDWHPSKAALEFLWRTGDLAIARREGFQKVYDLTERVVPHVHRASEVGHDAFVDWACRQALARLGFATRGEIAAFWALLKPAEVDGWLTAHANELERVEVETNGQGKPRIAFALPGVVDKARQAAPPRDRVRILSPFDPLLRDRARTERLFGFHYRIEIFVPESKRQYGYYVYPVMRGDRAIGRIDVKAERNRDCLTVRAFWLEPDVKPTKQLVAKLETELERLRRFAGVSCVRFSDDWLKI</sequence>
<protein>
    <recommendedName>
        <fullName evidence="3">Winged helix-turn-helix domain-containing protein</fullName>
    </recommendedName>
</protein>
<gene>
    <name evidence="1" type="ORF">SAMN03080618_01189</name>
</gene>
<evidence type="ECO:0000313" key="1">
    <source>
        <dbReference type="EMBL" id="SFI71571.1"/>
    </source>
</evidence>
<proteinExistence type="predicted"/>
<keyword evidence="2" id="KW-1185">Reference proteome</keyword>
<dbReference type="InterPro" id="IPR009351">
    <property type="entry name" value="AlkZ-like"/>
</dbReference>
<evidence type="ECO:0008006" key="3">
    <source>
        <dbReference type="Google" id="ProtNLM"/>
    </source>
</evidence>
<dbReference type="RefSeq" id="WP_091519770.1">
    <property type="nucleotide sequence ID" value="NZ_FORF01000005.1"/>
</dbReference>
<dbReference type="OrthoDB" id="9787207at2"/>
<organism evidence="1 2">
    <name type="scientific">Aquamicrobium aerolatum DSM 21857</name>
    <dbReference type="NCBI Taxonomy" id="1121003"/>
    <lineage>
        <taxon>Bacteria</taxon>
        <taxon>Pseudomonadati</taxon>
        <taxon>Pseudomonadota</taxon>
        <taxon>Alphaproteobacteria</taxon>
        <taxon>Hyphomicrobiales</taxon>
        <taxon>Phyllobacteriaceae</taxon>
        <taxon>Aerobium</taxon>
    </lineage>
</organism>
<dbReference type="Proteomes" id="UP000242763">
    <property type="component" value="Unassembled WGS sequence"/>
</dbReference>
<name>A0A1I3KGC5_9HYPH</name>
<dbReference type="AlphaFoldDB" id="A0A1I3KGC5"/>